<dbReference type="RefSeq" id="WP_249269883.1">
    <property type="nucleotide sequence ID" value="NZ_JASSOM010000088.1"/>
</dbReference>
<evidence type="ECO:0000313" key="1">
    <source>
        <dbReference type="EMBL" id="MDK9365944.1"/>
    </source>
</evidence>
<sequence>MSYIIKNAILVTLSTYDRFIEDIYDIPFVGEDRRQSPSFYLDIQNFLQHLICNNFLYAKDSADKQWTKYSPIPSELGKEKLRFIFEQTRNLCCGRALELLCDAGIIKIKNYSFKQHKCRKFALSKRYLNRWFGMSPEKYKKQEDRYIYLSTGKRQRSSKIITEEQLIQKALSHVDKPRHETWHSSRETHDYMRRVYSCLGGLLINLDKLQAYEPASEREALQKTHFLQHLAERGCRMVSSVPLMVEYFPEYKLAERGTRSFEKNGGFQALKSAIKWSIFEGYNYDIKSSQLTILRHELASYGIKCKRLKLITKKRIAKRFKVDEKAAKLLIYTLIYSLGDFRKHKDSRAFHSLCDLYGYELAVAMADEWSVFVRPVKKALKRLVECYIAEGVNCPGRGLAIRNALRQTYMIKPEKITSAVRRRVLSHMIQGIESKAVYEAILANPDVCGSIEHDGLVSSREICWNHPYLKLKRKH</sequence>
<organism evidence="1 2">
    <name type="scientific">Lelliottia wanjuensis</name>
    <dbReference type="NCBI Taxonomy" id="3050585"/>
    <lineage>
        <taxon>Bacteria</taxon>
        <taxon>Pseudomonadati</taxon>
        <taxon>Pseudomonadota</taxon>
        <taxon>Gammaproteobacteria</taxon>
        <taxon>Enterobacterales</taxon>
        <taxon>Enterobacteriaceae</taxon>
        <taxon>Lelliottia</taxon>
    </lineage>
</organism>
<keyword evidence="2" id="KW-1185">Reference proteome</keyword>
<evidence type="ECO:0000313" key="2">
    <source>
        <dbReference type="Proteomes" id="UP001223214"/>
    </source>
</evidence>
<dbReference type="AlphaFoldDB" id="A0AAP4FY95"/>
<reference evidence="1 2" key="1">
    <citation type="submission" date="2023-06" db="EMBL/GenBank/DDBJ databases">
        <title>Identification and characterization of antibiotic-resistant Gram-negative bacteria.</title>
        <authorList>
            <person name="Cho G.-S."/>
            <person name="Lee J."/>
            <person name="Tai E."/>
            <person name="Jeong S."/>
            <person name="Kim I."/>
            <person name="Kim B.-E."/>
            <person name="Jeong M.-I."/>
            <person name="Oh K.-K."/>
            <person name="Franz C.M.A.P."/>
        </authorList>
    </citation>
    <scope>NUCLEOTIDE SEQUENCE [LARGE SCALE GENOMIC DNA]</scope>
    <source>
        <strain evidence="1 2">V106_12</strain>
    </source>
</reference>
<dbReference type="EMBL" id="JASSOM010000088">
    <property type="protein sequence ID" value="MDK9365944.1"/>
    <property type="molecule type" value="Genomic_DNA"/>
</dbReference>
<dbReference type="Proteomes" id="UP001223214">
    <property type="component" value="Unassembled WGS sequence"/>
</dbReference>
<accession>A0AAP4FY95</accession>
<proteinExistence type="predicted"/>
<comment type="caution">
    <text evidence="1">The sequence shown here is derived from an EMBL/GenBank/DDBJ whole genome shotgun (WGS) entry which is preliminary data.</text>
</comment>
<protein>
    <submittedName>
        <fullName evidence="1">Uncharacterized protein</fullName>
    </submittedName>
</protein>
<name>A0AAP4FY95_9ENTR</name>
<gene>
    <name evidence="1" type="ORF">QQF32_22370</name>
</gene>